<evidence type="ECO:0000313" key="2">
    <source>
        <dbReference type="EMBL" id="CAI9728539.1"/>
    </source>
</evidence>
<keyword evidence="1" id="KW-0732">Signal</keyword>
<dbReference type="AlphaFoldDB" id="A0AA36F8V8"/>
<evidence type="ECO:0000256" key="1">
    <source>
        <dbReference type="SAM" id="SignalP"/>
    </source>
</evidence>
<protein>
    <submittedName>
        <fullName evidence="2">Uncharacterized protein</fullName>
    </submittedName>
</protein>
<reference evidence="2" key="1">
    <citation type="submission" date="2023-08" db="EMBL/GenBank/DDBJ databases">
        <authorList>
            <person name="Alioto T."/>
            <person name="Alioto T."/>
            <person name="Gomez Garrido J."/>
        </authorList>
    </citation>
    <scope>NUCLEOTIDE SEQUENCE</scope>
</reference>
<keyword evidence="3" id="KW-1185">Reference proteome</keyword>
<evidence type="ECO:0000313" key="3">
    <source>
        <dbReference type="Proteomes" id="UP001162480"/>
    </source>
</evidence>
<proteinExistence type="predicted"/>
<dbReference type="Proteomes" id="UP001162480">
    <property type="component" value="Chromosome 10"/>
</dbReference>
<organism evidence="2 3">
    <name type="scientific">Octopus vulgaris</name>
    <name type="common">Common octopus</name>
    <dbReference type="NCBI Taxonomy" id="6645"/>
    <lineage>
        <taxon>Eukaryota</taxon>
        <taxon>Metazoa</taxon>
        <taxon>Spiralia</taxon>
        <taxon>Lophotrochozoa</taxon>
        <taxon>Mollusca</taxon>
        <taxon>Cephalopoda</taxon>
        <taxon>Coleoidea</taxon>
        <taxon>Octopodiformes</taxon>
        <taxon>Octopoda</taxon>
        <taxon>Incirrata</taxon>
        <taxon>Octopodidae</taxon>
        <taxon>Octopus</taxon>
    </lineage>
</organism>
<name>A0AA36F8V8_OCTVU</name>
<feature type="chain" id="PRO_5041414670" evidence="1">
    <location>
        <begin position="20"/>
        <end position="199"/>
    </location>
</feature>
<feature type="signal peptide" evidence="1">
    <location>
        <begin position="1"/>
        <end position="19"/>
    </location>
</feature>
<sequence>MCGGSPAAALLLRLHFLRGGGVSCYIKESPNETWSIFFSKTFTTSLPQLIFSFLTLRQSTNTSPPSPSPPLLTTAAATAAIPQNSIMQKFLVVMIIAAILACVSTFQSVEARQDEVTEIIGLASKILEIAIHMDKPRGLSKRNHGMIDTLINIPDLDKVGRKKLTISTKLPLQLNPEVKFGLTNTEYQKWKILSSISGI</sequence>
<dbReference type="EMBL" id="OX597823">
    <property type="protein sequence ID" value="CAI9728539.1"/>
    <property type="molecule type" value="Genomic_DNA"/>
</dbReference>
<gene>
    <name evidence="2" type="ORF">OCTVUL_1B023565</name>
</gene>
<accession>A0AA36F8V8</accession>